<dbReference type="AlphaFoldDB" id="D8J1A9"/>
<feature type="region of interest" description="Disordered" evidence="1">
    <location>
        <begin position="1"/>
        <end position="21"/>
    </location>
</feature>
<gene>
    <name evidence="2" type="ordered locus">Hsero_3196</name>
</gene>
<evidence type="ECO:0000256" key="1">
    <source>
        <dbReference type="SAM" id="MobiDB-lite"/>
    </source>
</evidence>
<accession>D8J1A9</accession>
<dbReference type="STRING" id="757424.Hsero_3196"/>
<dbReference type="HOGENOM" id="CLU_2493652_0_0_4"/>
<name>D8J1A9_HERSS</name>
<dbReference type="KEGG" id="hse:Hsero_3196"/>
<reference evidence="2 3" key="1">
    <citation type="submission" date="2010-04" db="EMBL/GenBank/DDBJ databases">
        <title>The genome of Herbaspirillum seropedicae SmR1, an endophytic, nitrogen-fixing, plant-growth promoting beta-Proteobacteria.</title>
        <authorList>
            <person name="Pedrosa F.O."/>
            <person name="Monteiro R.A."/>
            <person name="Wassem R."/>
            <person name="Cruz L.M."/>
            <person name="Ayub R.A."/>
            <person name="Colauto N.B."/>
            <person name="Fernandez M.A."/>
            <person name="Fungaro M.H.P."/>
            <person name="Grisard E.C."/>
            <person name="Hungria M."/>
            <person name="Madeira H.M.F."/>
            <person name="Nodari R.O."/>
            <person name="Osaku C.A."/>
            <person name="Petzl-Erler M.L."/>
            <person name="Terenzi H."/>
            <person name="Vieira L.G.E."/>
            <person name="Almeida M.I.M."/>
            <person name="Alves L.R."/>
            <person name="Arantes O.M.N."/>
            <person name="Balsanelli E."/>
            <person name="Barcellos F.G."/>
            <person name="Baura V.A."/>
            <person name="Binde D.R."/>
            <person name="Campo R.J."/>
            <person name="Chubatsu L.S."/>
            <person name="Chueire L.M.O."/>
            <person name="Ciferri R.R."/>
            <person name="Correa L.C."/>
            <person name="da Conceicao Silva J.L."/>
            <person name="Dabul A.N.G."/>
            <person name="Dambros B.P."/>
            <person name="Faoro H."/>
            <person name="Favetti A."/>
            <person name="Friedermann G."/>
            <person name="Furlaneto M.C."/>
            <person name="Gasques L.S."/>
            <person name="Gimenes C.C.T."/>
            <person name="Gioppo N.M.R."/>
            <person name="Glienke-Blanco C."/>
            <person name="Godoy L.P."/>
            <person name="Guerra M.P."/>
            <person name="Karp S."/>
            <person name="Kava-Cordeiro V."/>
            <person name="Margarido V.P."/>
            <person name="Mathioni S.M."/>
            <person name="Menck-Soares M.A."/>
            <person name="Murace N.K."/>
            <person name="Nicolas M.F."/>
            <person name="Oliveira C.E.C."/>
            <person name="Pagnan N.A.B."/>
            <person name="Pamphile J.A."/>
            <person name="Patussi E.V."/>
            <person name="Pereira L.F.P."/>
            <person name="Pereira-Ferrari L."/>
            <person name="Pinto F.G.S."/>
            <person name="Precoma C."/>
            <person name="Prioli A.J."/>
            <person name="Prioli S.M.A.P."/>
            <person name="Raittz R.T."/>
            <person name="Ramos H.J.O."/>
            <person name="Ribeiro E.M.S.F."/>
            <person name="Rigo L.U."/>
            <person name="Rocha C.L.M.S.C."/>
            <person name="Rocha S.N."/>
            <person name="Santos K."/>
            <person name="Satori D."/>
            <person name="Silva A.G."/>
            <person name="Simao R.C.G."/>
            <person name="Soares M.A.M."/>
            <person name="Souza E.M."/>
            <person name="Steffens M.B.R."/>
            <person name="Steindel M."/>
            <person name="Tadra-Sfeir M.Z."/>
            <person name="Takahashi E.K."/>
            <person name="Torres R.A."/>
            <person name="Valle J.S."/>
            <person name="Vernal J.I."/>
            <person name="Vilas-Boas L.A."/>
            <person name="Watanabe M.A.E."/>
            <person name="Weiss V.A."/>
            <person name="Yates M.A."/>
            <person name="Souza E.M."/>
        </authorList>
    </citation>
    <scope>NUCLEOTIDE SEQUENCE [LARGE SCALE GENOMIC DNA]</scope>
    <source>
        <strain evidence="2 3">SmR1</strain>
    </source>
</reference>
<organism evidence="2 3">
    <name type="scientific">Herbaspirillum seropedicae (strain SmR1)</name>
    <dbReference type="NCBI Taxonomy" id="757424"/>
    <lineage>
        <taxon>Bacteria</taxon>
        <taxon>Pseudomonadati</taxon>
        <taxon>Pseudomonadota</taxon>
        <taxon>Betaproteobacteria</taxon>
        <taxon>Burkholderiales</taxon>
        <taxon>Oxalobacteraceae</taxon>
        <taxon>Herbaspirillum</taxon>
    </lineage>
</organism>
<sequence>MEGQSRVPGNPATPPTFPHQGRSPTLIAAPLLLSACIEFVWYFPPQSGGLPAFRSVAGRLVPTCLIWDKKCRLIREYCASYIVPRT</sequence>
<keyword evidence="3" id="KW-1185">Reference proteome</keyword>
<dbReference type="Proteomes" id="UP000000329">
    <property type="component" value="Chromosome"/>
</dbReference>
<evidence type="ECO:0000313" key="2">
    <source>
        <dbReference type="EMBL" id="ADJ64678.1"/>
    </source>
</evidence>
<evidence type="ECO:0000313" key="3">
    <source>
        <dbReference type="Proteomes" id="UP000000329"/>
    </source>
</evidence>
<dbReference type="EMBL" id="CP002039">
    <property type="protein sequence ID" value="ADJ64678.1"/>
    <property type="molecule type" value="Genomic_DNA"/>
</dbReference>
<proteinExistence type="predicted"/>
<protein>
    <submittedName>
        <fullName evidence="2">Uncharacterized protein</fullName>
    </submittedName>
</protein>